<accession>A0ABR4K8P0</accession>
<dbReference type="RefSeq" id="XP_070898348.1">
    <property type="nucleotide sequence ID" value="XM_071040353.1"/>
</dbReference>
<dbReference type="Proteomes" id="UP001610444">
    <property type="component" value="Unassembled WGS sequence"/>
</dbReference>
<evidence type="ECO:0000313" key="2">
    <source>
        <dbReference type="Proteomes" id="UP001610444"/>
    </source>
</evidence>
<comment type="caution">
    <text evidence="1">The sequence shown here is derived from an EMBL/GenBank/DDBJ whole genome shotgun (WGS) entry which is preliminary data.</text>
</comment>
<reference evidence="1 2" key="1">
    <citation type="submission" date="2024-07" db="EMBL/GenBank/DDBJ databases">
        <title>Section-level genome sequencing and comparative genomics of Aspergillus sections Usti and Cavernicolus.</title>
        <authorList>
            <consortium name="Lawrence Berkeley National Laboratory"/>
            <person name="Nybo J.L."/>
            <person name="Vesth T.C."/>
            <person name="Theobald S."/>
            <person name="Frisvad J.C."/>
            <person name="Larsen T.O."/>
            <person name="Kjaerboelling I."/>
            <person name="Rothschild-Mancinelli K."/>
            <person name="Lyhne E.K."/>
            <person name="Kogle M.E."/>
            <person name="Barry K."/>
            <person name="Clum A."/>
            <person name="Na H."/>
            <person name="Ledsgaard L."/>
            <person name="Lin J."/>
            <person name="Lipzen A."/>
            <person name="Kuo A."/>
            <person name="Riley R."/>
            <person name="Mondo S."/>
            <person name="LaButti K."/>
            <person name="Haridas S."/>
            <person name="Pangalinan J."/>
            <person name="Salamov A.A."/>
            <person name="Simmons B.A."/>
            <person name="Magnuson J.K."/>
            <person name="Chen J."/>
            <person name="Drula E."/>
            <person name="Henrissat B."/>
            <person name="Wiebenga A."/>
            <person name="Lubbers R.J."/>
            <person name="Gomes A.C."/>
            <person name="Macurrencykelacurrency M.R."/>
            <person name="Stajich J."/>
            <person name="Grigoriev I.V."/>
            <person name="Mortensen U.H."/>
            <person name="De vries R.P."/>
            <person name="Baker S.E."/>
            <person name="Andersen M.R."/>
        </authorList>
    </citation>
    <scope>NUCLEOTIDE SEQUENCE [LARGE SCALE GENOMIC DNA]</scope>
    <source>
        <strain evidence="1 2">CBS 756.74</strain>
    </source>
</reference>
<evidence type="ECO:0000313" key="1">
    <source>
        <dbReference type="EMBL" id="KAL2848664.1"/>
    </source>
</evidence>
<protein>
    <submittedName>
        <fullName evidence="1">Uncharacterized protein</fullName>
    </submittedName>
</protein>
<gene>
    <name evidence="1" type="ORF">BJX68DRAFT_238424</name>
</gene>
<dbReference type="EMBL" id="JBFXLR010000025">
    <property type="protein sequence ID" value="KAL2848664.1"/>
    <property type="molecule type" value="Genomic_DNA"/>
</dbReference>
<sequence length="52" mass="5985">MRYVSPSKRCTTATRRFAESYFQPSSDGKSFSLINPYTRQLLKVQGQILRGL</sequence>
<proteinExistence type="predicted"/>
<organism evidence="1 2">
    <name type="scientific">Aspergillus pseudodeflectus</name>
    <dbReference type="NCBI Taxonomy" id="176178"/>
    <lineage>
        <taxon>Eukaryota</taxon>
        <taxon>Fungi</taxon>
        <taxon>Dikarya</taxon>
        <taxon>Ascomycota</taxon>
        <taxon>Pezizomycotina</taxon>
        <taxon>Eurotiomycetes</taxon>
        <taxon>Eurotiomycetidae</taxon>
        <taxon>Eurotiales</taxon>
        <taxon>Aspergillaceae</taxon>
        <taxon>Aspergillus</taxon>
        <taxon>Aspergillus subgen. Nidulantes</taxon>
    </lineage>
</organism>
<keyword evidence="2" id="KW-1185">Reference proteome</keyword>
<name>A0ABR4K8P0_9EURO</name>
<dbReference type="GeneID" id="98155517"/>